<dbReference type="GO" id="GO:0005737">
    <property type="term" value="C:cytoplasm"/>
    <property type="evidence" value="ECO:0007669"/>
    <property type="project" value="TreeGrafter"/>
</dbReference>
<dbReference type="KEGG" id="mart:BTR34_09735"/>
<evidence type="ECO:0000313" key="1">
    <source>
        <dbReference type="EMBL" id="OBR42067.1"/>
    </source>
</evidence>
<dbReference type="AlphaFoldDB" id="A0A1B7ZES5"/>
<dbReference type="InterPro" id="IPR036724">
    <property type="entry name" value="Cobalamin-bd_sf"/>
</dbReference>
<dbReference type="GO" id="GO:0046872">
    <property type="term" value="F:metal ion binding"/>
    <property type="evidence" value="ECO:0007669"/>
    <property type="project" value="InterPro"/>
</dbReference>
<dbReference type="GO" id="GO:0031419">
    <property type="term" value="F:cobalamin binding"/>
    <property type="evidence" value="ECO:0007669"/>
    <property type="project" value="InterPro"/>
</dbReference>
<dbReference type="RefSeq" id="WP_068480801.1">
    <property type="nucleotide sequence ID" value="NZ_CP018760.1"/>
</dbReference>
<dbReference type="EMBL" id="LZFP01000001">
    <property type="protein sequence ID" value="OBR42067.1"/>
    <property type="molecule type" value="Genomic_DNA"/>
</dbReference>
<dbReference type="GO" id="GO:0019678">
    <property type="term" value="P:propionate metabolic process, methylmalonyl pathway"/>
    <property type="evidence" value="ECO:0007669"/>
    <property type="project" value="TreeGrafter"/>
</dbReference>
<dbReference type="NCBIfam" id="TIGR00640">
    <property type="entry name" value="acid_CoA_mut_C"/>
    <property type="match status" value="1"/>
</dbReference>
<evidence type="ECO:0000313" key="2">
    <source>
        <dbReference type="Proteomes" id="UP000092164"/>
    </source>
</evidence>
<accession>A0A1B7ZES5</accession>
<name>A0A1B7ZES5_9FLAO</name>
<protein>
    <recommendedName>
        <fullName evidence="3">Methylmalonyl-CoA mutase</fullName>
    </recommendedName>
</protein>
<dbReference type="SUPFAM" id="SSF52242">
    <property type="entry name" value="Cobalamin (vitamin B12)-binding domain"/>
    <property type="match status" value="1"/>
</dbReference>
<evidence type="ECO:0008006" key="3">
    <source>
        <dbReference type="Google" id="ProtNLM"/>
    </source>
</evidence>
<dbReference type="PANTHER" id="PTHR48101">
    <property type="entry name" value="METHYLMALONYL-COA MUTASE, MITOCHONDRIAL-RELATED"/>
    <property type="match status" value="1"/>
</dbReference>
<dbReference type="InterPro" id="IPR006159">
    <property type="entry name" value="Acid_CoA_mut_C"/>
</dbReference>
<dbReference type="PANTHER" id="PTHR48101:SF4">
    <property type="entry name" value="METHYLMALONYL-COA MUTASE, MITOCHONDRIAL"/>
    <property type="match status" value="1"/>
</dbReference>
<proteinExistence type="predicted"/>
<reference evidence="2" key="1">
    <citation type="submission" date="2016-06" db="EMBL/GenBank/DDBJ databases">
        <authorList>
            <person name="Zhan P."/>
        </authorList>
    </citation>
    <scope>NUCLEOTIDE SEQUENCE [LARGE SCALE GENOMIC DNA]</scope>
    <source>
        <strain evidence="2">T28</strain>
    </source>
</reference>
<keyword evidence="2" id="KW-1185">Reference proteome</keyword>
<dbReference type="Gene3D" id="3.40.50.280">
    <property type="entry name" value="Cobalamin-binding domain"/>
    <property type="match status" value="1"/>
</dbReference>
<dbReference type="STRING" id="1836467.BTR34_09735"/>
<dbReference type="GO" id="GO:0004494">
    <property type="term" value="F:methylmalonyl-CoA mutase activity"/>
    <property type="evidence" value="ECO:0007669"/>
    <property type="project" value="TreeGrafter"/>
</dbReference>
<gene>
    <name evidence="1" type="ORF">A9200_01365</name>
</gene>
<sequence>MGVNDINKAKELTYKFAMQEGRQPRIMITDLSEVGQDKDVKKRGLKFANLGFDVDICPPSHNPRALAKQAVENDVHYIWFSYKSSNNIVFVSKIVEELNSFERGDIGIAIGGEVQQKEYELLIKAGATVIFEQNSKISDAAIHMLELLLDK</sequence>
<dbReference type="Proteomes" id="UP000092164">
    <property type="component" value="Unassembled WGS sequence"/>
</dbReference>
<comment type="caution">
    <text evidence="1">The sequence shown here is derived from an EMBL/GenBank/DDBJ whole genome shotgun (WGS) entry which is preliminary data.</text>
</comment>
<organism evidence="1 2">
    <name type="scientific">Maribacter hydrothermalis</name>
    <dbReference type="NCBI Taxonomy" id="1836467"/>
    <lineage>
        <taxon>Bacteria</taxon>
        <taxon>Pseudomonadati</taxon>
        <taxon>Bacteroidota</taxon>
        <taxon>Flavobacteriia</taxon>
        <taxon>Flavobacteriales</taxon>
        <taxon>Flavobacteriaceae</taxon>
        <taxon>Maribacter</taxon>
    </lineage>
</organism>
<dbReference type="OrthoDB" id="1448529at2"/>